<accession>A0A8H6H8J2</accession>
<evidence type="ECO:0000313" key="1">
    <source>
        <dbReference type="EMBL" id="KAF6741521.1"/>
    </source>
</evidence>
<comment type="caution">
    <text evidence="1">The sequence shown here is derived from an EMBL/GenBank/DDBJ whole genome shotgun (WGS) entry which is preliminary data.</text>
</comment>
<name>A0A8H6H8J2_9AGAR</name>
<evidence type="ECO:0000313" key="3">
    <source>
        <dbReference type="Proteomes" id="UP000521943"/>
    </source>
</evidence>
<proteinExistence type="predicted"/>
<feature type="non-terminal residue" evidence="1">
    <location>
        <position position="1"/>
    </location>
</feature>
<keyword evidence="3" id="KW-1185">Reference proteome</keyword>
<evidence type="ECO:0000313" key="2">
    <source>
        <dbReference type="EMBL" id="KAF6742397.1"/>
    </source>
</evidence>
<sequence>TLLAFSVAISSARAIIRFGCSQLVTERYPYAYWHTSISRRPRLICSLTSLVTTGIMLPHVHQIIGG</sequence>
<dbReference type="AlphaFoldDB" id="A0A8H6H8J2"/>
<protein>
    <submittedName>
        <fullName evidence="1">Uncharacterized protein</fullName>
    </submittedName>
</protein>
<organism evidence="1 3">
    <name type="scientific">Ephemerocybe angulata</name>
    <dbReference type="NCBI Taxonomy" id="980116"/>
    <lineage>
        <taxon>Eukaryota</taxon>
        <taxon>Fungi</taxon>
        <taxon>Dikarya</taxon>
        <taxon>Basidiomycota</taxon>
        <taxon>Agaricomycotina</taxon>
        <taxon>Agaricomycetes</taxon>
        <taxon>Agaricomycetidae</taxon>
        <taxon>Agaricales</taxon>
        <taxon>Agaricineae</taxon>
        <taxon>Psathyrellaceae</taxon>
        <taxon>Ephemerocybe</taxon>
    </lineage>
</organism>
<gene>
    <name evidence="2" type="ORF">DFP72DRAFT_768525</name>
    <name evidence="1" type="ORF">DFP72DRAFT_781635</name>
</gene>
<reference evidence="1 3" key="1">
    <citation type="submission" date="2020-07" db="EMBL/GenBank/DDBJ databases">
        <title>Comparative genomics of pyrophilous fungi reveals a link between fire events and developmental genes.</title>
        <authorList>
            <consortium name="DOE Joint Genome Institute"/>
            <person name="Steindorff A.S."/>
            <person name="Carver A."/>
            <person name="Calhoun S."/>
            <person name="Stillman K."/>
            <person name="Liu H."/>
            <person name="Lipzen A."/>
            <person name="Pangilinan J."/>
            <person name="Labutti K."/>
            <person name="Bruns T.D."/>
            <person name="Grigoriev I.V."/>
        </authorList>
    </citation>
    <scope>NUCLEOTIDE SEQUENCE [LARGE SCALE GENOMIC DNA]</scope>
    <source>
        <strain evidence="1 3">CBS 144469</strain>
    </source>
</reference>
<dbReference type="Proteomes" id="UP000521943">
    <property type="component" value="Unassembled WGS sequence"/>
</dbReference>
<dbReference type="EMBL" id="JACGCI010000186">
    <property type="protein sequence ID" value="KAF6742397.1"/>
    <property type="molecule type" value="Genomic_DNA"/>
</dbReference>
<dbReference type="EMBL" id="JACGCI010000238">
    <property type="protein sequence ID" value="KAF6741521.1"/>
    <property type="molecule type" value="Genomic_DNA"/>
</dbReference>
<feature type="non-terminal residue" evidence="1">
    <location>
        <position position="66"/>
    </location>
</feature>